<feature type="region of interest" description="Disordered" evidence="1">
    <location>
        <begin position="649"/>
        <end position="745"/>
    </location>
</feature>
<keyword evidence="3" id="KW-1185">Reference proteome</keyword>
<accession>A0A9P4R712</accession>
<feature type="compositionally biased region" description="Basic and acidic residues" evidence="1">
    <location>
        <begin position="343"/>
        <end position="362"/>
    </location>
</feature>
<feature type="compositionally biased region" description="Pro residues" evidence="1">
    <location>
        <begin position="73"/>
        <end position="86"/>
    </location>
</feature>
<reference evidence="2" key="1">
    <citation type="journal article" date="2020" name="Stud. Mycol.">
        <title>101 Dothideomycetes genomes: a test case for predicting lifestyles and emergence of pathogens.</title>
        <authorList>
            <person name="Haridas S."/>
            <person name="Albert R."/>
            <person name="Binder M."/>
            <person name="Bloem J."/>
            <person name="Labutti K."/>
            <person name="Salamov A."/>
            <person name="Andreopoulos B."/>
            <person name="Baker S."/>
            <person name="Barry K."/>
            <person name="Bills G."/>
            <person name="Bluhm B."/>
            <person name="Cannon C."/>
            <person name="Castanera R."/>
            <person name="Culley D."/>
            <person name="Daum C."/>
            <person name="Ezra D."/>
            <person name="Gonzalez J."/>
            <person name="Henrissat B."/>
            <person name="Kuo A."/>
            <person name="Liang C."/>
            <person name="Lipzen A."/>
            <person name="Lutzoni F."/>
            <person name="Magnuson J."/>
            <person name="Mondo S."/>
            <person name="Nolan M."/>
            <person name="Ohm R."/>
            <person name="Pangilinan J."/>
            <person name="Park H.-J."/>
            <person name="Ramirez L."/>
            <person name="Alfaro M."/>
            <person name="Sun H."/>
            <person name="Tritt A."/>
            <person name="Yoshinaga Y."/>
            <person name="Zwiers L.-H."/>
            <person name="Turgeon B."/>
            <person name="Goodwin S."/>
            <person name="Spatafora J."/>
            <person name="Crous P."/>
            <person name="Grigoriev I."/>
        </authorList>
    </citation>
    <scope>NUCLEOTIDE SEQUENCE</scope>
    <source>
        <strain evidence="2">CBS 125425</strain>
    </source>
</reference>
<gene>
    <name evidence="2" type="ORF">EJ04DRAFT_238516</name>
</gene>
<proteinExistence type="predicted"/>
<dbReference type="AlphaFoldDB" id="A0A9P4R712"/>
<feature type="compositionally biased region" description="Basic and acidic residues" evidence="1">
    <location>
        <begin position="219"/>
        <end position="231"/>
    </location>
</feature>
<feature type="region of interest" description="Disordered" evidence="1">
    <location>
        <begin position="1"/>
        <end position="20"/>
    </location>
</feature>
<dbReference type="OrthoDB" id="5428925at2759"/>
<name>A0A9P4R712_9PLEO</name>
<protein>
    <submittedName>
        <fullName evidence="2">Uncharacterized protein</fullName>
    </submittedName>
</protein>
<evidence type="ECO:0000313" key="3">
    <source>
        <dbReference type="Proteomes" id="UP000799444"/>
    </source>
</evidence>
<feature type="compositionally biased region" description="Basic and acidic residues" evidence="1">
    <location>
        <begin position="105"/>
        <end position="114"/>
    </location>
</feature>
<feature type="compositionally biased region" description="Basic residues" evidence="1">
    <location>
        <begin position="163"/>
        <end position="182"/>
    </location>
</feature>
<evidence type="ECO:0000256" key="1">
    <source>
        <dbReference type="SAM" id="MobiDB-lite"/>
    </source>
</evidence>
<comment type="caution">
    <text evidence="2">The sequence shown here is derived from an EMBL/GenBank/DDBJ whole genome shotgun (WGS) entry which is preliminary data.</text>
</comment>
<feature type="region of interest" description="Disordered" evidence="1">
    <location>
        <begin position="332"/>
        <end position="362"/>
    </location>
</feature>
<sequence>MLTQEDFVFPDMSGEGVLRRSSWKAEAIRRGDLKISGPFPITEDTPLSDDEEREYAEKHNIPSPVSDTAPLQPQQPPPPPPPPPQHQQPGESVHAEAPDEPTEPEEQKSPEEPKGPAINEAPLPSTLPQEAQDMSPVGKSSAEPTPSSPSPFPSLRDSNGKTTPKKKRKSGLRSVFRKMFGRRSRESAREGDDEEVVRKHEYHRSDPGVLSRTPEQQEEQARPRISDLPVRELEPINPLGRHLPFPMNINAPQDASPPHEYLTFEVPEQSGRRRATLPSIQLTENEVQALSAAWGGKPVRSLDERLERESIPSPQIGMAISSPSAALSIRSKRRSRSAGALREWAKAGRPSTERRRSAEIRHWRNSYQSGSVYSCHTPRPRTAQTVDTVQTAGEPAKSPESTIDSVAQTSGLGIAQHEQDISEIELPVEAFNFGNLRTQFSDDEGQVEEAERETAVAQPAREHSIEERVQYLEDNMRVLETSVRRISGRSNRQTIILENAPKGRRSRDRSTSATSNRQSSHHSSKSSNRTVSIMREPSNPPSPTMAPLSAVSESPASANRPQTMIALEPSAMPRPTSSQDSAMKEQFEQLYAALKHERTSRKLLEKQVYSLQRELAELHNLFNKFASSSPAYPTPSPDAVMISNEERLSTPRASGPHMRGLGFESDQDRMSGSTRNVRETIISRFSHSDSEGVDEAGDEGYSATSSRDDLASPETWATPKEEIGGFFPRNRSKDEVKGASDDEMF</sequence>
<feature type="compositionally biased region" description="Basic and acidic residues" evidence="1">
    <location>
        <begin position="183"/>
        <end position="206"/>
    </location>
</feature>
<dbReference type="Proteomes" id="UP000799444">
    <property type="component" value="Unassembled WGS sequence"/>
</dbReference>
<feature type="region of interest" description="Disordered" evidence="1">
    <location>
        <begin position="27"/>
        <end position="231"/>
    </location>
</feature>
<evidence type="ECO:0000313" key="2">
    <source>
        <dbReference type="EMBL" id="KAF2740237.1"/>
    </source>
</evidence>
<dbReference type="EMBL" id="ML996101">
    <property type="protein sequence ID" value="KAF2740237.1"/>
    <property type="molecule type" value="Genomic_DNA"/>
</dbReference>
<feature type="region of interest" description="Disordered" evidence="1">
    <location>
        <begin position="492"/>
        <end position="559"/>
    </location>
</feature>
<organism evidence="2 3">
    <name type="scientific">Polyplosphaeria fusca</name>
    <dbReference type="NCBI Taxonomy" id="682080"/>
    <lineage>
        <taxon>Eukaryota</taxon>
        <taxon>Fungi</taxon>
        <taxon>Dikarya</taxon>
        <taxon>Ascomycota</taxon>
        <taxon>Pezizomycotina</taxon>
        <taxon>Dothideomycetes</taxon>
        <taxon>Pleosporomycetidae</taxon>
        <taxon>Pleosporales</taxon>
        <taxon>Tetraplosphaeriaceae</taxon>
        <taxon>Polyplosphaeria</taxon>
    </lineage>
</organism>
<feature type="compositionally biased region" description="Basic and acidic residues" evidence="1">
    <location>
        <begin position="731"/>
        <end position="745"/>
    </location>
</feature>